<dbReference type="InterPro" id="IPR002100">
    <property type="entry name" value="TF_MADSbox"/>
</dbReference>
<keyword evidence="5" id="KW-0539">Nucleus</keyword>
<dbReference type="SUPFAM" id="SSF55455">
    <property type="entry name" value="SRF-like"/>
    <property type="match status" value="1"/>
</dbReference>
<keyword evidence="3" id="KW-0238">DNA-binding</keyword>
<evidence type="ECO:0000256" key="5">
    <source>
        <dbReference type="ARBA" id="ARBA00023242"/>
    </source>
</evidence>
<dbReference type="PRINTS" id="PR00404">
    <property type="entry name" value="MADSDOMAIN"/>
</dbReference>
<protein>
    <submittedName>
        <fullName evidence="6">Uncharacterized protein</fullName>
    </submittedName>
</protein>
<dbReference type="GO" id="GO:0046983">
    <property type="term" value="F:protein dimerization activity"/>
    <property type="evidence" value="ECO:0007669"/>
    <property type="project" value="InterPro"/>
</dbReference>
<reference evidence="6 7" key="1">
    <citation type="journal article" date="2009" name="Nature">
        <title>The Sorghum bicolor genome and the diversification of grasses.</title>
        <authorList>
            <person name="Paterson A.H."/>
            <person name="Bowers J.E."/>
            <person name="Bruggmann R."/>
            <person name="Dubchak I."/>
            <person name="Grimwood J."/>
            <person name="Gundlach H."/>
            <person name="Haberer G."/>
            <person name="Hellsten U."/>
            <person name="Mitros T."/>
            <person name="Poliakov A."/>
            <person name="Schmutz J."/>
            <person name="Spannagl M."/>
            <person name="Tang H."/>
            <person name="Wang X."/>
            <person name="Wicker T."/>
            <person name="Bharti A.K."/>
            <person name="Chapman J."/>
            <person name="Feltus F.A."/>
            <person name="Gowik U."/>
            <person name="Grigoriev I.V."/>
            <person name="Lyons E."/>
            <person name="Maher C.A."/>
            <person name="Martis M."/>
            <person name="Narechania A."/>
            <person name="Otillar R.P."/>
            <person name="Penning B.W."/>
            <person name="Salamov A.A."/>
            <person name="Wang Y."/>
            <person name="Zhang L."/>
            <person name="Carpita N.C."/>
            <person name="Freeling M."/>
            <person name="Gingle A.R."/>
            <person name="Hash C.T."/>
            <person name="Keller B."/>
            <person name="Klein P."/>
            <person name="Kresovich S."/>
            <person name="McCann M.C."/>
            <person name="Ming R."/>
            <person name="Peterson D.G."/>
            <person name="Mehboob-ur-Rahman"/>
            <person name="Ware D."/>
            <person name="Westhoff P."/>
            <person name="Mayer K.F."/>
            <person name="Messing J."/>
            <person name="Rokhsar D.S."/>
        </authorList>
    </citation>
    <scope>NUCLEOTIDE SEQUENCE [LARGE SCALE GENOMIC DNA]</scope>
    <source>
        <strain evidence="7">cv. BTx623</strain>
    </source>
</reference>
<comment type="subcellular location">
    <subcellularLocation>
        <location evidence="1">Nucleus</location>
    </subcellularLocation>
</comment>
<dbReference type="EMBL" id="KV917651">
    <property type="protein sequence ID" value="OQU75616.1"/>
    <property type="molecule type" value="Genomic_DNA"/>
</dbReference>
<dbReference type="OMA" id="GTSHEMN"/>
<proteinExistence type="predicted"/>
<accession>A0A109ND60</accession>
<gene>
    <name evidence="6" type="ORF">SORBI_3K042700</name>
</gene>
<dbReference type="Proteomes" id="UP000000768">
    <property type="component" value="Unassembled WGS sequence"/>
</dbReference>
<dbReference type="GO" id="GO:0006357">
    <property type="term" value="P:regulation of transcription by RNA polymerase II"/>
    <property type="evidence" value="ECO:0000318"/>
    <property type="project" value="GO_Central"/>
</dbReference>
<keyword evidence="7" id="KW-1185">Reference proteome</keyword>
<dbReference type="InterPro" id="IPR036879">
    <property type="entry name" value="TF_MADSbox_sf"/>
</dbReference>
<dbReference type="FunFam" id="3.40.1810.10:FF:000006">
    <property type="entry name" value="Agamous-like MADS-box protein AGL62"/>
    <property type="match status" value="1"/>
</dbReference>
<dbReference type="PROSITE" id="PS50066">
    <property type="entry name" value="MADS_BOX_2"/>
    <property type="match status" value="1"/>
</dbReference>
<organism evidence="6 7">
    <name type="scientific">Sorghum bicolor</name>
    <name type="common">Sorghum</name>
    <name type="synonym">Sorghum vulgare</name>
    <dbReference type="NCBI Taxonomy" id="4558"/>
    <lineage>
        <taxon>Eukaryota</taxon>
        <taxon>Viridiplantae</taxon>
        <taxon>Streptophyta</taxon>
        <taxon>Embryophyta</taxon>
        <taxon>Tracheophyta</taxon>
        <taxon>Spermatophyta</taxon>
        <taxon>Magnoliopsida</taxon>
        <taxon>Liliopsida</taxon>
        <taxon>Poales</taxon>
        <taxon>Poaceae</taxon>
        <taxon>PACMAD clade</taxon>
        <taxon>Panicoideae</taxon>
        <taxon>Andropogonodae</taxon>
        <taxon>Andropogoneae</taxon>
        <taxon>Sorghinae</taxon>
        <taxon>Sorghum</taxon>
    </lineage>
</organism>
<dbReference type="GO" id="GO:0000981">
    <property type="term" value="F:DNA-binding transcription factor activity, RNA polymerase II-specific"/>
    <property type="evidence" value="ECO:0000318"/>
    <property type="project" value="GO_Central"/>
</dbReference>
<reference evidence="7" key="2">
    <citation type="journal article" date="2018" name="Plant J.">
        <title>The Sorghum bicolor reference genome: improved assembly, gene annotations, a transcriptome atlas, and signatures of genome organization.</title>
        <authorList>
            <person name="McCormick R.F."/>
            <person name="Truong S.K."/>
            <person name="Sreedasyam A."/>
            <person name="Jenkins J."/>
            <person name="Shu S."/>
            <person name="Sims D."/>
            <person name="Kennedy M."/>
            <person name="Amirebrahimi M."/>
            <person name="Weers B.D."/>
            <person name="McKinley B."/>
            <person name="Mattison A."/>
            <person name="Morishige D.T."/>
            <person name="Grimwood J."/>
            <person name="Schmutz J."/>
            <person name="Mullet J.E."/>
        </authorList>
    </citation>
    <scope>NUCLEOTIDE SEQUENCE [LARGE SCALE GENOMIC DNA]</scope>
    <source>
        <strain evidence="7">cv. BTx623</strain>
    </source>
</reference>
<dbReference type="STRING" id="4558.A0A109ND60"/>
<dbReference type="GO" id="GO:0000978">
    <property type="term" value="F:RNA polymerase II cis-regulatory region sequence-specific DNA binding"/>
    <property type="evidence" value="ECO:0000318"/>
    <property type="project" value="GO_Central"/>
</dbReference>
<dbReference type="Gramene" id="OQU75616">
    <property type="protein sequence ID" value="OQU75616"/>
    <property type="gene ID" value="SORBI_3K042700"/>
</dbReference>
<dbReference type="SMART" id="SM00432">
    <property type="entry name" value="MADS"/>
    <property type="match status" value="1"/>
</dbReference>
<dbReference type="GO" id="GO:0005634">
    <property type="term" value="C:nucleus"/>
    <property type="evidence" value="ECO:0007669"/>
    <property type="project" value="UniProtKB-SubCell"/>
</dbReference>
<dbReference type="InParanoid" id="A0A109ND60"/>
<dbReference type="FunCoup" id="A0A109ND60">
    <property type="interactions" value="26"/>
</dbReference>
<keyword evidence="2" id="KW-0805">Transcription regulation</keyword>
<evidence type="ECO:0000256" key="3">
    <source>
        <dbReference type="ARBA" id="ARBA00023125"/>
    </source>
</evidence>
<evidence type="ECO:0000313" key="6">
    <source>
        <dbReference type="EMBL" id="OQU75616.1"/>
    </source>
</evidence>
<evidence type="ECO:0000256" key="2">
    <source>
        <dbReference type="ARBA" id="ARBA00023015"/>
    </source>
</evidence>
<keyword evidence="4" id="KW-0804">Transcription</keyword>
<dbReference type="AlphaFoldDB" id="A0A109ND60"/>
<dbReference type="Gene3D" id="3.40.1810.10">
    <property type="entry name" value="Transcription factor, MADS-box"/>
    <property type="match status" value="1"/>
</dbReference>
<dbReference type="Pfam" id="PF00319">
    <property type="entry name" value="SRF-TF"/>
    <property type="match status" value="1"/>
</dbReference>
<dbReference type="PANTHER" id="PTHR11945">
    <property type="entry name" value="MADS BOX PROTEIN"/>
    <property type="match status" value="1"/>
</dbReference>
<dbReference type="PANTHER" id="PTHR11945:SF776">
    <property type="entry name" value="AGAMOUS-LIKE 50-RELATED"/>
    <property type="match status" value="1"/>
</dbReference>
<sequence length="247" mass="27143">MVKGKSTKGRQRIEMKTIKGEEARQVSFSKRRPSLFKKASELSTLCGAEVAIVTFSPGGRCFSFGHPSTLSVADRFLVEHTLDGLTIGSGSHGTQGLTGTSHEMNHQVMELQQLMETEKRSKERAVEAMKRESQGPVMQLLNANVGALGLQELEVLRKDLYMVHDMVKERSHEVLEDAMRVRRPPPQPRMHMVAMPSQVFFGGQSAGTMYTTFPSLSNGPRKGVHVNSLLHGSLGGLGNYFNGQFGG</sequence>
<evidence type="ECO:0000256" key="4">
    <source>
        <dbReference type="ARBA" id="ARBA00023163"/>
    </source>
</evidence>
<evidence type="ECO:0000256" key="1">
    <source>
        <dbReference type="ARBA" id="ARBA00004123"/>
    </source>
</evidence>
<evidence type="ECO:0000313" key="7">
    <source>
        <dbReference type="Proteomes" id="UP000000768"/>
    </source>
</evidence>
<name>A0A109ND60_SORBI</name>